<dbReference type="Proteomes" id="UP001516662">
    <property type="component" value="Unassembled WGS sequence"/>
</dbReference>
<feature type="compositionally biased region" description="Polar residues" evidence="1">
    <location>
        <begin position="34"/>
        <end position="49"/>
    </location>
</feature>
<dbReference type="EMBL" id="JADCLJ010000018">
    <property type="protein sequence ID" value="MBE4907803.1"/>
    <property type="molecule type" value="Genomic_DNA"/>
</dbReference>
<sequence>MNEKENRVGQSNHDQYKVVKGPKAKESGYEVSYEYTTGNETGTNSKNKQ</sequence>
<keyword evidence="3" id="KW-1185">Reference proteome</keyword>
<reference evidence="2 3" key="1">
    <citation type="submission" date="2020-10" db="EMBL/GenBank/DDBJ databases">
        <title>Bacillus sp. HD4P25, an endophyte from a halophyte.</title>
        <authorList>
            <person name="Sun J.-Q."/>
        </authorList>
    </citation>
    <scope>NUCLEOTIDE SEQUENCE [LARGE SCALE GENOMIC DNA]</scope>
    <source>
        <strain evidence="2 3">YIM 93174</strain>
    </source>
</reference>
<evidence type="ECO:0000256" key="1">
    <source>
        <dbReference type="SAM" id="MobiDB-lite"/>
    </source>
</evidence>
<feature type="region of interest" description="Disordered" evidence="1">
    <location>
        <begin position="1"/>
        <end position="49"/>
    </location>
</feature>
<evidence type="ECO:0000313" key="3">
    <source>
        <dbReference type="Proteomes" id="UP001516662"/>
    </source>
</evidence>
<organism evidence="2 3">
    <name type="scientific">Litchfieldia luteola</name>
    <dbReference type="NCBI Taxonomy" id="682179"/>
    <lineage>
        <taxon>Bacteria</taxon>
        <taxon>Bacillati</taxon>
        <taxon>Bacillota</taxon>
        <taxon>Bacilli</taxon>
        <taxon>Bacillales</taxon>
        <taxon>Bacillaceae</taxon>
        <taxon>Litchfieldia</taxon>
    </lineage>
</organism>
<name>A0ABR9QH33_9BACI</name>
<comment type="caution">
    <text evidence="2">The sequence shown here is derived from an EMBL/GenBank/DDBJ whole genome shotgun (WGS) entry which is preliminary data.</text>
</comment>
<gene>
    <name evidence="2" type="ORF">IMZ08_07020</name>
</gene>
<dbReference type="RefSeq" id="WP_193535277.1">
    <property type="nucleotide sequence ID" value="NZ_JADCLJ010000018.1"/>
</dbReference>
<evidence type="ECO:0000313" key="2">
    <source>
        <dbReference type="EMBL" id="MBE4907803.1"/>
    </source>
</evidence>
<proteinExistence type="predicted"/>
<protein>
    <submittedName>
        <fullName evidence="2">Uncharacterized protein</fullName>
    </submittedName>
</protein>
<accession>A0ABR9QH33</accession>